<feature type="domain" description="AAA+ ATPase" evidence="5">
    <location>
        <begin position="333"/>
        <end position="468"/>
    </location>
</feature>
<dbReference type="InterPro" id="IPR027417">
    <property type="entry name" value="P-loop_NTPase"/>
</dbReference>
<comment type="caution">
    <text evidence="6">The sequence shown here is derived from an EMBL/GenBank/DDBJ whole genome shotgun (WGS) entry which is preliminary data.</text>
</comment>
<evidence type="ECO:0000313" key="7">
    <source>
        <dbReference type="Proteomes" id="UP001595945"/>
    </source>
</evidence>
<accession>A0ABD5Q130</accession>
<dbReference type="EMBL" id="JBHSHT010000001">
    <property type="protein sequence ID" value="MFC4824358.1"/>
    <property type="molecule type" value="Genomic_DNA"/>
</dbReference>
<name>A0ABD5Q130_9EURY</name>
<dbReference type="Gene3D" id="1.10.8.60">
    <property type="match status" value="2"/>
</dbReference>
<dbReference type="PANTHER" id="PTHR23077:SF171">
    <property type="entry name" value="NUCLEAR VALOSIN-CONTAINING PROTEIN-LIKE"/>
    <property type="match status" value="1"/>
</dbReference>
<feature type="compositionally biased region" description="Basic and acidic residues" evidence="4">
    <location>
        <begin position="223"/>
        <end position="253"/>
    </location>
</feature>
<keyword evidence="3" id="KW-0175">Coiled coil</keyword>
<dbReference type="GeneID" id="73044958"/>
<dbReference type="RefSeq" id="WP_254269892.1">
    <property type="nucleotide sequence ID" value="NZ_CP100400.1"/>
</dbReference>
<keyword evidence="1" id="KW-0547">Nucleotide-binding</keyword>
<evidence type="ECO:0000256" key="3">
    <source>
        <dbReference type="ARBA" id="ARBA00023054"/>
    </source>
</evidence>
<dbReference type="GO" id="GO:0005524">
    <property type="term" value="F:ATP binding"/>
    <property type="evidence" value="ECO:0007669"/>
    <property type="project" value="UniProtKB-KW"/>
</dbReference>
<dbReference type="InterPro" id="IPR050168">
    <property type="entry name" value="AAA_ATPase_domain"/>
</dbReference>
<dbReference type="InterPro" id="IPR003593">
    <property type="entry name" value="AAA+_ATPase"/>
</dbReference>
<dbReference type="PANTHER" id="PTHR23077">
    <property type="entry name" value="AAA-FAMILY ATPASE"/>
    <property type="match status" value="1"/>
</dbReference>
<reference evidence="6 7" key="1">
    <citation type="journal article" date="2019" name="Int. J. Syst. Evol. Microbiol.">
        <title>The Global Catalogue of Microorganisms (GCM) 10K type strain sequencing project: providing services to taxonomists for standard genome sequencing and annotation.</title>
        <authorList>
            <consortium name="The Broad Institute Genomics Platform"/>
            <consortium name="The Broad Institute Genome Sequencing Center for Infectious Disease"/>
            <person name="Wu L."/>
            <person name="Ma J."/>
        </authorList>
    </citation>
    <scope>NUCLEOTIDE SEQUENCE [LARGE SCALE GENOMIC DNA]</scope>
    <source>
        <strain evidence="6 7">XZYJ18</strain>
    </source>
</reference>
<feature type="region of interest" description="Disordered" evidence="4">
    <location>
        <begin position="223"/>
        <end position="283"/>
    </location>
</feature>
<evidence type="ECO:0000256" key="1">
    <source>
        <dbReference type="ARBA" id="ARBA00022741"/>
    </source>
</evidence>
<evidence type="ECO:0000259" key="5">
    <source>
        <dbReference type="SMART" id="SM00382"/>
    </source>
</evidence>
<evidence type="ECO:0000256" key="2">
    <source>
        <dbReference type="ARBA" id="ARBA00022840"/>
    </source>
</evidence>
<evidence type="ECO:0000256" key="4">
    <source>
        <dbReference type="SAM" id="MobiDB-lite"/>
    </source>
</evidence>
<gene>
    <name evidence="6" type="ORF">ACFO9K_08785</name>
</gene>
<dbReference type="AlphaFoldDB" id="A0ABD5Q130"/>
<feature type="compositionally biased region" description="Acidic residues" evidence="4">
    <location>
        <begin position="265"/>
        <end position="283"/>
    </location>
</feature>
<dbReference type="FunFam" id="3.40.50.300:FF:001025">
    <property type="entry name" value="ATPase family, AAA domain-containing 2B"/>
    <property type="match status" value="1"/>
</dbReference>
<keyword evidence="7" id="KW-1185">Reference proteome</keyword>
<evidence type="ECO:0000313" key="6">
    <source>
        <dbReference type="EMBL" id="MFC4824358.1"/>
    </source>
</evidence>
<proteinExistence type="predicted"/>
<organism evidence="6 7">
    <name type="scientific">Halorussus aquaticus</name>
    <dbReference type="NCBI Taxonomy" id="2953748"/>
    <lineage>
        <taxon>Archaea</taxon>
        <taxon>Methanobacteriati</taxon>
        <taxon>Methanobacteriota</taxon>
        <taxon>Stenosarchaea group</taxon>
        <taxon>Halobacteria</taxon>
        <taxon>Halobacteriales</taxon>
        <taxon>Haladaptataceae</taxon>
        <taxon>Halorussus</taxon>
    </lineage>
</organism>
<dbReference type="InterPro" id="IPR003959">
    <property type="entry name" value="ATPase_AAA_core"/>
</dbReference>
<dbReference type="InterPro" id="IPR003960">
    <property type="entry name" value="ATPase_AAA_CS"/>
</dbReference>
<dbReference type="PROSITE" id="PS00674">
    <property type="entry name" value="AAA"/>
    <property type="match status" value="1"/>
</dbReference>
<dbReference type="Pfam" id="PF00004">
    <property type="entry name" value="AAA"/>
    <property type="match status" value="2"/>
</dbReference>
<protein>
    <submittedName>
        <fullName evidence="6">AAA family ATPase</fullName>
    </submittedName>
</protein>
<dbReference type="Gene3D" id="3.40.50.300">
    <property type="entry name" value="P-loop containing nucleotide triphosphate hydrolases"/>
    <property type="match status" value="2"/>
</dbReference>
<dbReference type="Proteomes" id="UP001595945">
    <property type="component" value="Unassembled WGS sequence"/>
</dbReference>
<dbReference type="SUPFAM" id="SSF52540">
    <property type="entry name" value="P-loop containing nucleoside triphosphate hydrolases"/>
    <property type="match status" value="2"/>
</dbReference>
<keyword evidence="2" id="KW-0067">ATP-binding</keyword>
<dbReference type="SMART" id="SM00382">
    <property type="entry name" value="AAA"/>
    <property type="match status" value="2"/>
</dbReference>
<feature type="domain" description="AAA+ ATPase" evidence="5">
    <location>
        <begin position="616"/>
        <end position="747"/>
    </location>
</feature>
<sequence>MSEYEVRYIDRTLPEPESVRDALADVDEALTDQRLLRLCRLLYPAVRVRVAYRPSGDPEPVAARINVLLDGLDAGHEPDLAAFAEKSGSPIPVSLVGQYRLGTHAGPESVLPLEFVRSKRTATSELADVLRQTDDGSATELRERFGLPADFDPSGTVEIEDATRLYLPFWLAQFGGKTANSERVVAFRDVGWVETDDSAREETWLSDHVAGDPALLSRVREVARLDDPTPFEERAPSDTRDGTESRPDDETRGSADPSAPVSGETDAEPPEETDSEITVPDDVELSVSSILETDPERDFADVGGMSDLKETLRELVLKPLEEPEKYEKYGLGVTDGVLLYGPPGCGKTHVAGALAGELDRHFLSVSPSDLTSKWVGEAADNVADVFAVARANAPCLVFIDEIDAVASDRSGRMTNTEQQMVNQLLTELEGASDDDVVVLAATNLVEDVDDAVLRSGRFDERVEVTPPDAEAREAILEVHLDGRPTASELSLTEAVERTAGYAASDLELVAERAARAALADDADIGEAHLLSAADEVETSIAGWLDQYDVAAEGAADEEGVRRPPGVSLDAEQLLDAPPSRDFAAVPGMTETTTALRERVLDQLENPEQYEDYGVDSPDGVLLYGPPECGKTYLSRAIAGELGWPYLRVTPPALAVEWDGTPEENVGDAFEVARANAPCVLFVDDLDALTPGGRGASDRGLSHRLAAELDATPSEVFVVGTTHLVEDVADSVLHAGCFAERVEVPLPDEETREAVLREALDDRLLGDVDWDVVLEASTGDNVSDLRSVAQSAARAALREGEAVTTDHLVEALDAVGQSVADWSERNRYADSEYGSDLRTVF</sequence>